<keyword evidence="2" id="KW-0378">Hydrolase</keyword>
<dbReference type="EMBL" id="QHKI01000002">
    <property type="protein sequence ID" value="RSM90838.1"/>
    <property type="molecule type" value="Genomic_DNA"/>
</dbReference>
<dbReference type="AlphaFoldDB" id="A0A428ZS00"/>
<gene>
    <name evidence="2" type="ORF">DMH04_02980</name>
</gene>
<feature type="domain" description="AB hydrolase-1" evidence="1">
    <location>
        <begin position="24"/>
        <end position="196"/>
    </location>
</feature>
<reference evidence="2 3" key="1">
    <citation type="submission" date="2018-05" db="EMBL/GenBank/DDBJ databases">
        <title>Evolution of GPA BGCs.</title>
        <authorList>
            <person name="Waglechner N."/>
            <person name="Wright G.D."/>
        </authorList>
    </citation>
    <scope>NUCLEOTIDE SEQUENCE [LARGE SCALE GENOMIC DNA]</scope>
    <source>
        <strain evidence="2 3">A82846</strain>
    </source>
</reference>
<dbReference type="InterPro" id="IPR000073">
    <property type="entry name" value="AB_hydrolase_1"/>
</dbReference>
<protein>
    <submittedName>
        <fullName evidence="2">Alpha/beta hydrolase</fullName>
    </submittedName>
</protein>
<dbReference type="InterPro" id="IPR029058">
    <property type="entry name" value="AB_hydrolase_fold"/>
</dbReference>
<evidence type="ECO:0000313" key="3">
    <source>
        <dbReference type="Proteomes" id="UP000287547"/>
    </source>
</evidence>
<dbReference type="Gene3D" id="3.40.50.1820">
    <property type="entry name" value="alpha/beta hydrolase"/>
    <property type="match status" value="1"/>
</dbReference>
<dbReference type="Pfam" id="PF12697">
    <property type="entry name" value="Abhydrolase_6"/>
    <property type="match status" value="1"/>
</dbReference>
<dbReference type="Proteomes" id="UP000287547">
    <property type="component" value="Unassembled WGS sequence"/>
</dbReference>
<name>A0A428ZS00_KIBAR</name>
<dbReference type="SUPFAM" id="SSF53474">
    <property type="entry name" value="alpha/beta-Hydrolases"/>
    <property type="match status" value="1"/>
</dbReference>
<accession>A0A428ZS00</accession>
<dbReference type="GO" id="GO:0016787">
    <property type="term" value="F:hydrolase activity"/>
    <property type="evidence" value="ECO:0007669"/>
    <property type="project" value="UniProtKB-KW"/>
</dbReference>
<evidence type="ECO:0000259" key="1">
    <source>
        <dbReference type="Pfam" id="PF12697"/>
    </source>
</evidence>
<organism evidence="2 3">
    <name type="scientific">Kibdelosporangium aridum</name>
    <dbReference type="NCBI Taxonomy" id="2030"/>
    <lineage>
        <taxon>Bacteria</taxon>
        <taxon>Bacillati</taxon>
        <taxon>Actinomycetota</taxon>
        <taxon>Actinomycetes</taxon>
        <taxon>Pseudonocardiales</taxon>
        <taxon>Pseudonocardiaceae</taxon>
        <taxon>Kibdelosporangium</taxon>
    </lineage>
</organism>
<sequence>MSVANVPVPHLSQLGSRAPRVVALVLHGGREFGEGPVPRHALAYLRMVPFARTLARLPDMAVFLLRYRVRGWNAPALDPVEDARWALAEIHSKFPGVPVVLVGHSMGGRVAFRVADDPAVTAVCALAPWCDPTDPVQQLAGRAVFIAHGKQDRVTNPRSSRDYARRAAQVTDRVDLRFVDGETHALLRKPRVWRDLVVQFGLDQLTHSREG</sequence>
<dbReference type="OrthoDB" id="3366509at2"/>
<proteinExistence type="predicted"/>
<comment type="caution">
    <text evidence="2">The sequence shown here is derived from an EMBL/GenBank/DDBJ whole genome shotgun (WGS) entry which is preliminary data.</text>
</comment>
<evidence type="ECO:0000313" key="2">
    <source>
        <dbReference type="EMBL" id="RSM90838.1"/>
    </source>
</evidence>